<dbReference type="AlphaFoldDB" id="A0A8B6X6J9"/>
<protein>
    <submittedName>
        <fullName evidence="5">TOBE domain-containing protein</fullName>
    </submittedName>
</protein>
<reference evidence="5" key="1">
    <citation type="journal article" date="1993" name="EMBO J.">
        <title>OB(oligonucleotide/oligosaccharide binding)-fold: common structural and functional solution for non-homologous sequences.</title>
        <authorList>
            <person name="Murzin A.G."/>
        </authorList>
    </citation>
    <scope>NUCLEOTIDE SEQUENCE</scope>
</reference>
<evidence type="ECO:0000313" key="5">
    <source>
        <dbReference type="RefSeq" id="WP_028312722.1"/>
    </source>
</evidence>
<organism evidence="4 5">
    <name type="scientific">Derxia gummosa DSM 723</name>
    <dbReference type="NCBI Taxonomy" id="1121388"/>
    <lineage>
        <taxon>Bacteria</taxon>
        <taxon>Pseudomonadati</taxon>
        <taxon>Pseudomonadota</taxon>
        <taxon>Betaproteobacteria</taxon>
        <taxon>Burkholderiales</taxon>
        <taxon>Alcaligenaceae</taxon>
        <taxon>Derxia</taxon>
    </lineage>
</organism>
<proteinExistence type="predicted"/>
<dbReference type="PANTHER" id="PTHR30432:SF1">
    <property type="entry name" value="DNA-BINDING TRANSCRIPTIONAL DUAL REGULATOR MODE"/>
    <property type="match status" value="1"/>
</dbReference>
<dbReference type="InterPro" id="IPR008995">
    <property type="entry name" value="Mo/tungstate-bd_C_term_dom"/>
</dbReference>
<accession>A0A8B6X6J9</accession>
<dbReference type="InterPro" id="IPR005116">
    <property type="entry name" value="Transp-assoc_OB_typ1"/>
</dbReference>
<dbReference type="InterPro" id="IPR004606">
    <property type="entry name" value="Mop_domain"/>
</dbReference>
<evidence type="ECO:0000256" key="2">
    <source>
        <dbReference type="PROSITE-ProRule" id="PRU01213"/>
    </source>
</evidence>
<dbReference type="GO" id="GO:0015689">
    <property type="term" value="P:molybdate ion transport"/>
    <property type="evidence" value="ECO:0007669"/>
    <property type="project" value="InterPro"/>
</dbReference>
<keyword evidence="1 2" id="KW-0500">Molybdenum</keyword>
<name>A0A8B6X6J9_9BURK</name>
<dbReference type="InterPro" id="IPR051815">
    <property type="entry name" value="Molybdate_resp_trans_reg"/>
</dbReference>
<dbReference type="PROSITE" id="PS51866">
    <property type="entry name" value="MOP"/>
    <property type="match status" value="2"/>
</dbReference>
<dbReference type="Proteomes" id="UP000675920">
    <property type="component" value="Unplaced"/>
</dbReference>
<evidence type="ECO:0000259" key="3">
    <source>
        <dbReference type="PROSITE" id="PS51866"/>
    </source>
</evidence>
<evidence type="ECO:0000313" key="4">
    <source>
        <dbReference type="Proteomes" id="UP000675920"/>
    </source>
</evidence>
<evidence type="ECO:0000256" key="1">
    <source>
        <dbReference type="ARBA" id="ARBA00022505"/>
    </source>
</evidence>
<feature type="domain" description="Mop" evidence="3">
    <location>
        <begin position="2"/>
        <end position="68"/>
    </location>
</feature>
<keyword evidence="4" id="KW-1185">Reference proteome</keyword>
<dbReference type="PANTHER" id="PTHR30432">
    <property type="entry name" value="TRANSCRIPTIONAL REGULATOR MODE"/>
    <property type="match status" value="1"/>
</dbReference>
<feature type="domain" description="Mop" evidence="3">
    <location>
        <begin position="74"/>
        <end position="139"/>
    </location>
</feature>
<reference evidence="5" key="2">
    <citation type="submission" date="2025-08" db="UniProtKB">
        <authorList>
            <consortium name="RefSeq"/>
        </authorList>
    </citation>
    <scope>IDENTIFICATION</scope>
</reference>
<dbReference type="SUPFAM" id="SSF50331">
    <property type="entry name" value="MOP-like"/>
    <property type="match status" value="2"/>
</dbReference>
<dbReference type="NCBIfam" id="TIGR00638">
    <property type="entry name" value="Mop"/>
    <property type="match status" value="1"/>
</dbReference>
<dbReference type="Pfam" id="PF03459">
    <property type="entry name" value="TOBE"/>
    <property type="match status" value="2"/>
</dbReference>
<dbReference type="Gene3D" id="2.40.50.100">
    <property type="match status" value="2"/>
</dbReference>
<dbReference type="OrthoDB" id="9800709at2"/>
<dbReference type="RefSeq" id="WP_028312722.1">
    <property type="nucleotide sequence ID" value="NZ_KI519499.1"/>
</dbReference>
<sequence length="141" mass="13894">MAISARNAFEGSITSVTPGAVNSELVITTPSGVDIVATVTVASVEALGLAVGRKAVAIVKAPSVIVVAGRPGYRFSARNQLRGKVARISAGAVNSEVGIDVGGVLVQAVITNQAVVDLGLGIGADATAIFKAGSVIVGVAD</sequence>